<sequence>MSYKSDNVEYRNDMIIEAGNCWLNDLKAKVDQLLSVIRNNQNYESGFEKYDQKAFINYQTSKEIGYDNEKSNLAEVNDEIKVADLREEIDMTWKKDIDNSGWACKANYSGIKTISNKKERFSNGGVVLKNVEEVKRLKARKYSYASLDHDQEAGIINRNLIGNINYDGYIINGKSFERNHEPNRGDIDFKDEIHGSSSCYVNTNNLCNRFV</sequence>
<protein>
    <submittedName>
        <fullName evidence="1">Uncharacterized protein</fullName>
    </submittedName>
</protein>
<comment type="caution">
    <text evidence="1">The sequence shown here is derived from an EMBL/GenBank/DDBJ whole genome shotgun (WGS) entry which is preliminary data.</text>
</comment>
<reference evidence="1 2" key="1">
    <citation type="submission" date="2018-06" db="EMBL/GenBank/DDBJ databases">
        <title>Comparative genomics reveals the genomic features of Rhizophagus irregularis, R. cerebriforme, R. diaphanum and Gigaspora rosea, and their symbiotic lifestyle signature.</title>
        <authorList>
            <person name="Morin E."/>
            <person name="San Clemente H."/>
            <person name="Chen E.C.H."/>
            <person name="De La Providencia I."/>
            <person name="Hainaut M."/>
            <person name="Kuo A."/>
            <person name="Kohler A."/>
            <person name="Murat C."/>
            <person name="Tang N."/>
            <person name="Roy S."/>
            <person name="Loubradou J."/>
            <person name="Henrissat B."/>
            <person name="Grigoriev I.V."/>
            <person name="Corradi N."/>
            <person name="Roux C."/>
            <person name="Martin F.M."/>
        </authorList>
    </citation>
    <scope>NUCLEOTIDE SEQUENCE [LARGE SCALE GENOMIC DNA]</scope>
    <source>
        <strain evidence="1 2">DAOM 194757</strain>
    </source>
</reference>
<dbReference type="Proteomes" id="UP000266673">
    <property type="component" value="Unassembled WGS sequence"/>
</dbReference>
<evidence type="ECO:0000313" key="2">
    <source>
        <dbReference type="Proteomes" id="UP000266673"/>
    </source>
</evidence>
<name>A0A397W1S3_9GLOM</name>
<evidence type="ECO:0000313" key="1">
    <source>
        <dbReference type="EMBL" id="RIB28031.1"/>
    </source>
</evidence>
<dbReference type="AlphaFoldDB" id="A0A397W1S3"/>
<dbReference type="EMBL" id="QKWP01000079">
    <property type="protein sequence ID" value="RIB28031.1"/>
    <property type="molecule type" value="Genomic_DNA"/>
</dbReference>
<dbReference type="OrthoDB" id="10541025at2759"/>
<proteinExistence type="predicted"/>
<accession>A0A397W1S3</accession>
<gene>
    <name evidence="1" type="ORF">C2G38_2158986</name>
</gene>
<organism evidence="1 2">
    <name type="scientific">Gigaspora rosea</name>
    <dbReference type="NCBI Taxonomy" id="44941"/>
    <lineage>
        <taxon>Eukaryota</taxon>
        <taxon>Fungi</taxon>
        <taxon>Fungi incertae sedis</taxon>
        <taxon>Mucoromycota</taxon>
        <taxon>Glomeromycotina</taxon>
        <taxon>Glomeromycetes</taxon>
        <taxon>Diversisporales</taxon>
        <taxon>Gigasporaceae</taxon>
        <taxon>Gigaspora</taxon>
    </lineage>
</organism>
<keyword evidence="2" id="KW-1185">Reference proteome</keyword>